<protein>
    <recommendedName>
        <fullName evidence="1">Condensation domain-containing protein</fullName>
    </recommendedName>
</protein>
<feature type="domain" description="Condensation" evidence="1">
    <location>
        <begin position="1"/>
        <end position="425"/>
    </location>
</feature>
<dbReference type="SUPFAM" id="SSF52777">
    <property type="entry name" value="CoA-dependent acyltransferases"/>
    <property type="match status" value="2"/>
</dbReference>
<dbReference type="GO" id="GO:0005737">
    <property type="term" value="C:cytoplasm"/>
    <property type="evidence" value="ECO:0007669"/>
    <property type="project" value="TreeGrafter"/>
</dbReference>
<sequence length="452" mass="49217">MLFHHLLADGGEDAYVTPTVLEFDTRERLDAFVRALKKVVERHDVFRTSVMWEGLRAPVQVVWRHAELPLEELHVDVQSPDPVQELLTRVGLSMDLVRAPLVRVHVAAEPGGDRWLALLRLHHIIEDHTSLEILLGEVEAFLTGRAAELPEPLPFRTFVAQARAGLESGEHERFFADLLGDVDEPTAPYGLVDARRDGMDSNEAMAALAPELSERIRDTARRLGASPATVMHVAWTRVIAAITGRDDVVFGTVLFGRMNAGPGADRVPGPFINTLPVRMRVDETTAVAAVRGMRGQLAALLEHEHAPLALAQQASAVAGDVPLFTSILNYRPNNGLNRETTELLDGVELAFFRERTNYPLSIAVDDDGTKIALTVDAVAAIDSEAVAALVCTATESLVSVLERALEGGPELPLSAVDVLGEVERRRVVSEWNDTAAVVPVGTLPELFEAQVG</sequence>
<dbReference type="GO" id="GO:0003824">
    <property type="term" value="F:catalytic activity"/>
    <property type="evidence" value="ECO:0007669"/>
    <property type="project" value="InterPro"/>
</dbReference>
<dbReference type="Gene3D" id="3.30.559.30">
    <property type="entry name" value="Nonribosomal peptide synthetase, condensation domain"/>
    <property type="match status" value="1"/>
</dbReference>
<dbReference type="Proteomes" id="UP000591537">
    <property type="component" value="Unassembled WGS sequence"/>
</dbReference>
<dbReference type="AlphaFoldDB" id="A0A7W9WLR0"/>
<feature type="non-terminal residue" evidence="2">
    <location>
        <position position="452"/>
    </location>
</feature>
<name>A0A7W9WLR0_9ACTN</name>
<dbReference type="CDD" id="cd19544">
    <property type="entry name" value="E-C_NRPS"/>
    <property type="match status" value="1"/>
</dbReference>
<evidence type="ECO:0000259" key="1">
    <source>
        <dbReference type="Pfam" id="PF00668"/>
    </source>
</evidence>
<dbReference type="GO" id="GO:0031177">
    <property type="term" value="F:phosphopantetheine binding"/>
    <property type="evidence" value="ECO:0007669"/>
    <property type="project" value="TreeGrafter"/>
</dbReference>
<dbReference type="GO" id="GO:0008610">
    <property type="term" value="P:lipid biosynthetic process"/>
    <property type="evidence" value="ECO:0007669"/>
    <property type="project" value="UniProtKB-ARBA"/>
</dbReference>
<dbReference type="EMBL" id="JACHGV010000039">
    <property type="protein sequence ID" value="MBB6081981.1"/>
    <property type="molecule type" value="Genomic_DNA"/>
</dbReference>
<dbReference type="InterPro" id="IPR001242">
    <property type="entry name" value="Condensation_dom"/>
</dbReference>
<dbReference type="Gene3D" id="3.30.559.10">
    <property type="entry name" value="Chloramphenicol acetyltransferase-like domain"/>
    <property type="match status" value="1"/>
</dbReference>
<proteinExistence type="predicted"/>
<dbReference type="GO" id="GO:0043041">
    <property type="term" value="P:amino acid activation for nonribosomal peptide biosynthetic process"/>
    <property type="evidence" value="ECO:0007669"/>
    <property type="project" value="TreeGrafter"/>
</dbReference>
<reference evidence="2 3" key="1">
    <citation type="submission" date="2020-08" db="EMBL/GenBank/DDBJ databases">
        <title>Genomic Encyclopedia of Type Strains, Phase IV (KMG-IV): sequencing the most valuable type-strain genomes for metagenomic binning, comparative biology and taxonomic classification.</title>
        <authorList>
            <person name="Goeker M."/>
        </authorList>
    </citation>
    <scope>NUCLEOTIDE SEQUENCE [LARGE SCALE GENOMIC DNA]</scope>
    <source>
        <strain evidence="2 3">DSM 43350</strain>
    </source>
</reference>
<dbReference type="Pfam" id="PF00668">
    <property type="entry name" value="Condensation"/>
    <property type="match status" value="1"/>
</dbReference>
<gene>
    <name evidence="2" type="ORF">HNR57_007945</name>
</gene>
<dbReference type="GO" id="GO:0044550">
    <property type="term" value="P:secondary metabolite biosynthetic process"/>
    <property type="evidence" value="ECO:0007669"/>
    <property type="project" value="TreeGrafter"/>
</dbReference>
<comment type="caution">
    <text evidence="2">The sequence shown here is derived from an EMBL/GenBank/DDBJ whole genome shotgun (WGS) entry which is preliminary data.</text>
</comment>
<organism evidence="2 3">
    <name type="scientific">Streptomyces paradoxus</name>
    <dbReference type="NCBI Taxonomy" id="66375"/>
    <lineage>
        <taxon>Bacteria</taxon>
        <taxon>Bacillati</taxon>
        <taxon>Actinomycetota</taxon>
        <taxon>Actinomycetes</taxon>
        <taxon>Kitasatosporales</taxon>
        <taxon>Streptomycetaceae</taxon>
        <taxon>Streptomyces</taxon>
    </lineage>
</organism>
<evidence type="ECO:0000313" key="3">
    <source>
        <dbReference type="Proteomes" id="UP000591537"/>
    </source>
</evidence>
<evidence type="ECO:0000313" key="2">
    <source>
        <dbReference type="EMBL" id="MBB6081981.1"/>
    </source>
</evidence>
<keyword evidence="3" id="KW-1185">Reference proteome</keyword>
<accession>A0A7W9WLR0</accession>
<dbReference type="PANTHER" id="PTHR45527">
    <property type="entry name" value="NONRIBOSOMAL PEPTIDE SYNTHETASE"/>
    <property type="match status" value="1"/>
</dbReference>
<dbReference type="PANTHER" id="PTHR45527:SF12">
    <property type="entry name" value="NONRIBOSOMAL PEPTIDE SYNTHETASE IVOA"/>
    <property type="match status" value="1"/>
</dbReference>
<dbReference type="InterPro" id="IPR023213">
    <property type="entry name" value="CAT-like_dom_sf"/>
</dbReference>